<evidence type="ECO:0000313" key="2">
    <source>
        <dbReference type="Proteomes" id="UP000245133"/>
    </source>
</evidence>
<name>A0A2P2E5H3_9LEPT</name>
<dbReference type="AlphaFoldDB" id="A0A2P2E5H3"/>
<evidence type="ECO:0000313" key="1">
    <source>
        <dbReference type="EMBL" id="GBF52131.1"/>
    </source>
</evidence>
<keyword evidence="2" id="KW-1185">Reference proteome</keyword>
<reference evidence="1 2" key="1">
    <citation type="submission" date="2018-02" db="EMBL/GenBank/DDBJ databases">
        <title>Novel Leptospira species isolated from soil and water in Japan.</title>
        <authorList>
            <person name="Nakao R."/>
            <person name="Masuzawa T."/>
        </authorList>
    </citation>
    <scope>NUCLEOTIDE SEQUENCE [LARGE SCALE GENOMIC DNA]</scope>
    <source>
        <strain evidence="1 2">YH101</strain>
    </source>
</reference>
<dbReference type="OrthoDB" id="7569346at2"/>
<proteinExistence type="predicted"/>
<sequence length="251" mass="29467">MKEQSIYSYYRFGYNYRIFTENITKKKVKNVTRRIADHLKERKKYSLPVTSQIIIEPLEEIMEKLSHIDEESIISEEIATELENLIKKADPALDSELQLKKVYLLTSKRFEVTVLLEDSKSLLAKDTWQKLTINAQNDFNFACQCIALNLGTSSAFHIMRAVEEMVKQLYFHYVKTNRLQKPMWGPMVEKLKNKKKPKPSQSLIDHLDNIRKNYRNPTQHPEKFYDIDEAQDLLHTSIVAINEISRQIGQS</sequence>
<protein>
    <submittedName>
        <fullName evidence="1">Uncharacterized protein</fullName>
    </submittedName>
</protein>
<dbReference type="EMBL" id="BFBB01000014">
    <property type="protein sequence ID" value="GBF52131.1"/>
    <property type="molecule type" value="Genomic_DNA"/>
</dbReference>
<dbReference type="Proteomes" id="UP000245133">
    <property type="component" value="Unassembled WGS sequence"/>
</dbReference>
<accession>A0A2P2E5H3</accession>
<dbReference type="RefSeq" id="WP_108978536.1">
    <property type="nucleotide sequence ID" value="NZ_BFBB01000014.1"/>
</dbReference>
<gene>
    <name evidence="1" type="ORF">LPTSP4_36690</name>
</gene>
<organism evidence="1 2">
    <name type="scientific">Leptospira ryugenii</name>
    <dbReference type="NCBI Taxonomy" id="1917863"/>
    <lineage>
        <taxon>Bacteria</taxon>
        <taxon>Pseudomonadati</taxon>
        <taxon>Spirochaetota</taxon>
        <taxon>Spirochaetia</taxon>
        <taxon>Leptospirales</taxon>
        <taxon>Leptospiraceae</taxon>
        <taxon>Leptospira</taxon>
    </lineage>
</organism>
<comment type="caution">
    <text evidence="1">The sequence shown here is derived from an EMBL/GenBank/DDBJ whole genome shotgun (WGS) entry which is preliminary data.</text>
</comment>